<feature type="transmembrane region" description="Helical" evidence="6">
    <location>
        <begin position="275"/>
        <end position="292"/>
    </location>
</feature>
<evidence type="ECO:0000259" key="7">
    <source>
        <dbReference type="PROSITE" id="PS50850"/>
    </source>
</evidence>
<dbReference type="PANTHER" id="PTHR43124">
    <property type="entry name" value="PURINE EFFLUX PUMP PBUE"/>
    <property type="match status" value="1"/>
</dbReference>
<evidence type="ECO:0000256" key="1">
    <source>
        <dbReference type="ARBA" id="ARBA00004651"/>
    </source>
</evidence>
<feature type="transmembrane region" description="Helical" evidence="6">
    <location>
        <begin position="50"/>
        <end position="66"/>
    </location>
</feature>
<gene>
    <name evidence="8" type="ORF">RGQ15_04085</name>
</gene>
<feature type="transmembrane region" description="Helical" evidence="6">
    <location>
        <begin position="244"/>
        <end position="263"/>
    </location>
</feature>
<evidence type="ECO:0000256" key="4">
    <source>
        <dbReference type="ARBA" id="ARBA00022989"/>
    </source>
</evidence>
<evidence type="ECO:0000256" key="6">
    <source>
        <dbReference type="SAM" id="Phobius"/>
    </source>
</evidence>
<dbReference type="PROSITE" id="PS50850">
    <property type="entry name" value="MFS"/>
    <property type="match status" value="1"/>
</dbReference>
<dbReference type="Gene3D" id="1.20.1250.20">
    <property type="entry name" value="MFS general substrate transporter like domains"/>
    <property type="match status" value="2"/>
</dbReference>
<reference evidence="9" key="1">
    <citation type="submission" date="2023-07" db="EMBL/GenBank/DDBJ databases">
        <title>Paracoccus sp. MBLB3053 whole genome sequence.</title>
        <authorList>
            <person name="Hwang C.Y."/>
            <person name="Cho E.-S."/>
            <person name="Seo M.-J."/>
        </authorList>
    </citation>
    <scope>NUCLEOTIDE SEQUENCE [LARGE SCALE GENOMIC DNA]</scope>
    <source>
        <strain evidence="9">MBLB3053</strain>
    </source>
</reference>
<feature type="transmembrane region" description="Helical" evidence="6">
    <location>
        <begin position="165"/>
        <end position="183"/>
    </location>
</feature>
<dbReference type="PANTHER" id="PTHR43124:SF3">
    <property type="entry name" value="CHLORAMPHENICOL EFFLUX PUMP RV0191"/>
    <property type="match status" value="1"/>
</dbReference>
<feature type="transmembrane region" description="Helical" evidence="6">
    <location>
        <begin position="73"/>
        <end position="93"/>
    </location>
</feature>
<accession>A0ABU2HNZ9</accession>
<dbReference type="InterPro" id="IPR020846">
    <property type="entry name" value="MFS_dom"/>
</dbReference>
<feature type="transmembrane region" description="Helical" evidence="6">
    <location>
        <begin position="99"/>
        <end position="121"/>
    </location>
</feature>
<dbReference type="InterPro" id="IPR050189">
    <property type="entry name" value="MFS_Efflux_Transporters"/>
</dbReference>
<dbReference type="Proteomes" id="UP001269144">
    <property type="component" value="Unassembled WGS sequence"/>
</dbReference>
<dbReference type="EMBL" id="JAVQLW010000001">
    <property type="protein sequence ID" value="MDS9466762.1"/>
    <property type="molecule type" value="Genomic_DNA"/>
</dbReference>
<proteinExistence type="predicted"/>
<protein>
    <submittedName>
        <fullName evidence="8">MFS transporter</fullName>
    </submittedName>
</protein>
<keyword evidence="3 6" id="KW-0812">Transmembrane</keyword>
<organism evidence="8 9">
    <name type="scientific">Paracoccus aurantius</name>
    <dbReference type="NCBI Taxonomy" id="3073814"/>
    <lineage>
        <taxon>Bacteria</taxon>
        <taxon>Pseudomonadati</taxon>
        <taxon>Pseudomonadota</taxon>
        <taxon>Alphaproteobacteria</taxon>
        <taxon>Rhodobacterales</taxon>
        <taxon>Paracoccaceae</taxon>
        <taxon>Paracoccus</taxon>
    </lineage>
</organism>
<dbReference type="SUPFAM" id="SSF103473">
    <property type="entry name" value="MFS general substrate transporter"/>
    <property type="match status" value="1"/>
</dbReference>
<evidence type="ECO:0000313" key="8">
    <source>
        <dbReference type="EMBL" id="MDS9466762.1"/>
    </source>
</evidence>
<dbReference type="InterPro" id="IPR036259">
    <property type="entry name" value="MFS_trans_sf"/>
</dbReference>
<feature type="transmembrane region" description="Helical" evidence="6">
    <location>
        <begin position="204"/>
        <end position="224"/>
    </location>
</feature>
<evidence type="ECO:0000256" key="3">
    <source>
        <dbReference type="ARBA" id="ARBA00022692"/>
    </source>
</evidence>
<dbReference type="InterPro" id="IPR011701">
    <property type="entry name" value="MFS"/>
</dbReference>
<dbReference type="Pfam" id="PF07690">
    <property type="entry name" value="MFS_1"/>
    <property type="match status" value="1"/>
</dbReference>
<name>A0ABU2HNZ9_9RHOB</name>
<feature type="transmembrane region" description="Helical" evidence="6">
    <location>
        <begin position="330"/>
        <end position="353"/>
    </location>
</feature>
<keyword evidence="4 6" id="KW-1133">Transmembrane helix</keyword>
<keyword evidence="2" id="KW-1003">Cell membrane</keyword>
<comment type="subcellular location">
    <subcellularLocation>
        <location evidence="1">Cell membrane</location>
        <topology evidence="1">Multi-pass membrane protein</topology>
    </subcellularLocation>
</comment>
<feature type="transmembrane region" description="Helical" evidence="6">
    <location>
        <begin position="373"/>
        <end position="391"/>
    </location>
</feature>
<feature type="transmembrane region" description="Helical" evidence="6">
    <location>
        <begin position="298"/>
        <end position="318"/>
    </location>
</feature>
<keyword evidence="5 6" id="KW-0472">Membrane</keyword>
<keyword evidence="9" id="KW-1185">Reference proteome</keyword>
<evidence type="ECO:0000256" key="2">
    <source>
        <dbReference type="ARBA" id="ARBA00022475"/>
    </source>
</evidence>
<sequence length="397" mass="41400">MRALLSGGIISLILAYMLSQFYRAFLAVLSPVLKTELGAGPDDLAISSGMWFITFAAMQIPIGWSLDRFGPRLTVASLLALGGAGGAAVFALASAPWHLHLSLGLLGIGCAPALMGSYYIFARTYPAAIFGTLAGAVVGFGSLGNILGAAPLVWVIEAMGWRSTLWWLAAATLAVALAITALVRDPEELGGSSPRGSLAEILKLRALWFILPLFSVNYAASAAIRGLWAGPYLAQVHDASEFLIGRATLAMGIAMVLGSFLVGPLATALRSLRSTALIFNGGAVVVMAGLWLLPAQSIGLSVGLLALVGLSGASYTLLMAHGRAFLPPHLVGRGVTFLNMFSIGGAGVLQFASRPVYRAAIKGQGAAEAYSDLFLFFLIPLTIGFVLYFLTPEAPDA</sequence>
<dbReference type="RefSeq" id="WP_311158951.1">
    <property type="nucleotide sequence ID" value="NZ_JAVQLW010000001.1"/>
</dbReference>
<feature type="domain" description="Major facilitator superfamily (MFS) profile" evidence="7">
    <location>
        <begin position="8"/>
        <end position="396"/>
    </location>
</feature>
<comment type="caution">
    <text evidence="8">The sequence shown here is derived from an EMBL/GenBank/DDBJ whole genome shotgun (WGS) entry which is preliminary data.</text>
</comment>
<evidence type="ECO:0000313" key="9">
    <source>
        <dbReference type="Proteomes" id="UP001269144"/>
    </source>
</evidence>
<evidence type="ECO:0000256" key="5">
    <source>
        <dbReference type="ARBA" id="ARBA00023136"/>
    </source>
</evidence>
<feature type="transmembrane region" description="Helical" evidence="6">
    <location>
        <begin position="128"/>
        <end position="153"/>
    </location>
</feature>